<feature type="transmembrane region" description="Helical" evidence="1">
    <location>
        <begin position="366"/>
        <end position="386"/>
    </location>
</feature>
<organism evidence="2 3">
    <name type="scientific">Methylophaga sulfidovorans</name>
    <dbReference type="NCBI Taxonomy" id="45496"/>
    <lineage>
        <taxon>Bacteria</taxon>
        <taxon>Pseudomonadati</taxon>
        <taxon>Pseudomonadota</taxon>
        <taxon>Gammaproteobacteria</taxon>
        <taxon>Thiotrichales</taxon>
        <taxon>Piscirickettsiaceae</taxon>
        <taxon>Methylophaga</taxon>
    </lineage>
</organism>
<feature type="transmembrane region" description="Helical" evidence="1">
    <location>
        <begin position="148"/>
        <end position="167"/>
    </location>
</feature>
<dbReference type="STRING" id="45496.SAMN04488079_106157"/>
<feature type="transmembrane region" description="Helical" evidence="1">
    <location>
        <begin position="122"/>
        <end position="139"/>
    </location>
</feature>
<feature type="transmembrane region" description="Helical" evidence="1">
    <location>
        <begin position="196"/>
        <end position="220"/>
    </location>
</feature>
<feature type="transmembrane region" description="Helical" evidence="1">
    <location>
        <begin position="6"/>
        <end position="24"/>
    </location>
</feature>
<feature type="transmembrane region" description="Helical" evidence="1">
    <location>
        <begin position="85"/>
        <end position="102"/>
    </location>
</feature>
<feature type="transmembrane region" description="Helical" evidence="1">
    <location>
        <begin position="227"/>
        <end position="243"/>
    </location>
</feature>
<feature type="transmembrane region" description="Helical" evidence="1">
    <location>
        <begin position="31"/>
        <end position="49"/>
    </location>
</feature>
<dbReference type="RefSeq" id="WP_177207275.1">
    <property type="nucleotide sequence ID" value="NZ_FOSH01000006.1"/>
</dbReference>
<evidence type="ECO:0000313" key="2">
    <source>
        <dbReference type="EMBL" id="SFK20818.1"/>
    </source>
</evidence>
<proteinExistence type="predicted"/>
<feature type="transmembrane region" description="Helical" evidence="1">
    <location>
        <begin position="273"/>
        <end position="293"/>
    </location>
</feature>
<sequence>MPNFFAYLVICFWPLFVIFLIRRYGHGIGSFLSYLLAYMFLPASFAINLPGVPALDKFTITSITIILYFLVSGKRIGFQHLTKPMMVVFFSFMAAPFLTSLTNKSPYLFMPGLSLYDGLSQSITGFLYFFPFFIGISFFRDEMNQIKLFQYLSIAAFFYAFLALYEIRMSPQLHVDLYGYFPHSFLQQYREGGFRAVLFMGHGLLVAMFLALGFGTMGILRKAKIRIFNFSTNFAIALLFITLILSKSYASFVFALFVYLSIHFINTKWIHRASAMIAIMFITYPFLSTVNLFPHNGIVKFSEYFSEERAQSLDFRFKNEQALLAHANEKSWFGWGGWGRNRIYDEESGKDISVTDGTWIITLGTYGWLGFLSRFLFIVVPLLYAYREQRRIQNITEQEKLLLAGHSLLVSIILLDQIPNSSLNSLYWLIIGSLFGRVQSLSQRSKSFDLTVKKTNFVDTKSKKYIN</sequence>
<gene>
    <name evidence="2" type="ORF">SAMN04488079_106157</name>
</gene>
<keyword evidence="1" id="KW-0472">Membrane</keyword>
<dbReference type="PANTHER" id="PTHR37422:SF17">
    <property type="entry name" value="O-ANTIGEN LIGASE"/>
    <property type="match status" value="1"/>
</dbReference>
<dbReference type="InterPro" id="IPR051533">
    <property type="entry name" value="WaaL-like"/>
</dbReference>
<evidence type="ECO:0008006" key="4">
    <source>
        <dbReference type="Google" id="ProtNLM"/>
    </source>
</evidence>
<accession>A0A1I3XMW3</accession>
<keyword evidence="1" id="KW-0812">Transmembrane</keyword>
<dbReference type="AlphaFoldDB" id="A0A1I3XMW3"/>
<keyword evidence="3" id="KW-1185">Reference proteome</keyword>
<dbReference type="PANTHER" id="PTHR37422">
    <property type="entry name" value="TEICHURONIC ACID BIOSYNTHESIS PROTEIN TUAE"/>
    <property type="match status" value="1"/>
</dbReference>
<evidence type="ECO:0000256" key="1">
    <source>
        <dbReference type="SAM" id="Phobius"/>
    </source>
</evidence>
<protein>
    <recommendedName>
        <fullName evidence="4">O-antigen ligase like membrane protein</fullName>
    </recommendedName>
</protein>
<evidence type="ECO:0000313" key="3">
    <source>
        <dbReference type="Proteomes" id="UP000198924"/>
    </source>
</evidence>
<feature type="transmembrane region" description="Helical" evidence="1">
    <location>
        <begin position="249"/>
        <end position="266"/>
    </location>
</feature>
<keyword evidence="1" id="KW-1133">Transmembrane helix</keyword>
<dbReference type="Proteomes" id="UP000198924">
    <property type="component" value="Unassembled WGS sequence"/>
</dbReference>
<name>A0A1I3XMW3_9GAMM</name>
<feature type="transmembrane region" description="Helical" evidence="1">
    <location>
        <begin position="55"/>
        <end position="73"/>
    </location>
</feature>
<reference evidence="3" key="1">
    <citation type="submission" date="2016-10" db="EMBL/GenBank/DDBJ databases">
        <authorList>
            <person name="Varghese N."/>
            <person name="Submissions S."/>
        </authorList>
    </citation>
    <scope>NUCLEOTIDE SEQUENCE [LARGE SCALE GENOMIC DNA]</scope>
    <source>
        <strain evidence="3">DSM 11578</strain>
    </source>
</reference>
<dbReference type="EMBL" id="FOSH01000006">
    <property type="protein sequence ID" value="SFK20818.1"/>
    <property type="molecule type" value="Genomic_DNA"/>
</dbReference>